<dbReference type="InterPro" id="IPR018389">
    <property type="entry name" value="DctP_fam"/>
</dbReference>
<accession>A0A5D4GXS6</accession>
<evidence type="ECO:0000313" key="2">
    <source>
        <dbReference type="EMBL" id="TYR33396.1"/>
    </source>
</evidence>
<dbReference type="Pfam" id="PF03480">
    <property type="entry name" value="DctP"/>
    <property type="match status" value="1"/>
</dbReference>
<evidence type="ECO:0000313" key="3">
    <source>
        <dbReference type="Proteomes" id="UP000323258"/>
    </source>
</evidence>
<dbReference type="SUPFAM" id="SSF53850">
    <property type="entry name" value="Periplasmic binding protein-like II"/>
    <property type="match status" value="1"/>
</dbReference>
<proteinExistence type="predicted"/>
<dbReference type="NCBIfam" id="NF037995">
    <property type="entry name" value="TRAP_S1"/>
    <property type="match status" value="1"/>
</dbReference>
<dbReference type="InterPro" id="IPR038404">
    <property type="entry name" value="TRAP_DctP_sf"/>
</dbReference>
<protein>
    <submittedName>
        <fullName evidence="2">Dicarboxylate-binding protein</fullName>
    </submittedName>
</protein>
<dbReference type="AlphaFoldDB" id="A0A5D4GXS6"/>
<reference evidence="2 3" key="1">
    <citation type="submission" date="2019-08" db="EMBL/GenBank/DDBJ databases">
        <authorList>
            <person name="Seo Y.L."/>
        </authorList>
    </citation>
    <scope>NUCLEOTIDE SEQUENCE [LARGE SCALE GENOMIC DNA]</scope>
    <source>
        <strain evidence="2 3">MaA-C15</strain>
    </source>
</reference>
<gene>
    <name evidence="2" type="ORF">FY036_07330</name>
</gene>
<dbReference type="Gene3D" id="3.40.190.170">
    <property type="entry name" value="Bacterial extracellular solute-binding protein, family 7"/>
    <property type="match status" value="1"/>
</dbReference>
<sequence length="368" mass="40117">MTDPTHDTGSNDREDGMLRKSVSKYSMSAIFATGLALAVAAEAQAQTVLRFADYGPNRGSRAEEQMWFADELAKRTDGRVRIEFHWGGALLSATGMFDGIASGVAAMGAITAAYFPQQLYAYSVGDAMIAVPDSVASSMALYEMGTSDEQMLAEFDRSGLVYIANYTVGPIQFICTGGPIGSLDDLRGKKIRYSGDIGKVLEQLGANAVPLPLPETYQGLDTGLVDCAQTYAYTAVSYKLFEVTNQYLDVNWATLGSNGVLMNKSQFEALGEEDQQVLRELGREFTERLARRIEGDNREVIENFRAGYEGRTIDVVTPGPEEIARLDELGQPFVDEWVARGASVGADGARLLETYRTLTTKYATEAQE</sequence>
<name>A0A5D4GXS6_9HYPH</name>
<comment type="caution">
    <text evidence="2">The sequence shown here is derived from an EMBL/GenBank/DDBJ whole genome shotgun (WGS) entry which is preliminary data.</text>
</comment>
<dbReference type="GO" id="GO:0055085">
    <property type="term" value="P:transmembrane transport"/>
    <property type="evidence" value="ECO:0007669"/>
    <property type="project" value="InterPro"/>
</dbReference>
<keyword evidence="1" id="KW-0732">Signal</keyword>
<dbReference type="EMBL" id="VSZS01000059">
    <property type="protein sequence ID" value="TYR33396.1"/>
    <property type="molecule type" value="Genomic_DNA"/>
</dbReference>
<dbReference type="PANTHER" id="PTHR33376">
    <property type="match status" value="1"/>
</dbReference>
<organism evidence="2 3">
    <name type="scientific">Neoaquamicrobium microcysteis</name>
    <dbReference type="NCBI Taxonomy" id="2682781"/>
    <lineage>
        <taxon>Bacteria</taxon>
        <taxon>Pseudomonadati</taxon>
        <taxon>Pseudomonadota</taxon>
        <taxon>Alphaproteobacteria</taxon>
        <taxon>Hyphomicrobiales</taxon>
        <taxon>Phyllobacteriaceae</taxon>
        <taxon>Neoaquamicrobium</taxon>
    </lineage>
</organism>
<keyword evidence="3" id="KW-1185">Reference proteome</keyword>
<reference evidence="2 3" key="2">
    <citation type="submission" date="2019-09" db="EMBL/GenBank/DDBJ databases">
        <title>Mesorhizobium sp. MaA-C15 isolated from Microcystis aeruginosa.</title>
        <authorList>
            <person name="Jeong S.E."/>
            <person name="Jin H.M."/>
            <person name="Jeon C.O."/>
        </authorList>
    </citation>
    <scope>NUCLEOTIDE SEQUENCE [LARGE SCALE GENOMIC DNA]</scope>
    <source>
        <strain evidence="2 3">MaA-C15</strain>
    </source>
</reference>
<dbReference type="Proteomes" id="UP000323258">
    <property type="component" value="Unassembled WGS sequence"/>
</dbReference>
<dbReference type="PANTHER" id="PTHR33376:SF15">
    <property type="entry name" value="BLL6794 PROTEIN"/>
    <property type="match status" value="1"/>
</dbReference>
<dbReference type="CDD" id="cd13666">
    <property type="entry name" value="PBP2_TRAP_DctP_like_1"/>
    <property type="match status" value="1"/>
</dbReference>
<evidence type="ECO:0000256" key="1">
    <source>
        <dbReference type="ARBA" id="ARBA00022729"/>
    </source>
</evidence>